<dbReference type="EMBL" id="SOBH01000001">
    <property type="protein sequence ID" value="TDT77658.1"/>
    <property type="molecule type" value="Genomic_DNA"/>
</dbReference>
<dbReference type="Pfam" id="PF11316">
    <property type="entry name" value="Rhamno_transf"/>
    <property type="match status" value="1"/>
</dbReference>
<dbReference type="InterPro" id="IPR021466">
    <property type="entry name" value="Put_rhamnosyl_transferase"/>
</dbReference>
<evidence type="ECO:0000313" key="2">
    <source>
        <dbReference type="Proteomes" id="UP000294563"/>
    </source>
</evidence>
<accession>A0A4R7LNN2</accession>
<reference evidence="1 2" key="1">
    <citation type="submission" date="2019-03" db="EMBL/GenBank/DDBJ databases">
        <title>Genomic Encyclopedia of Archaeal and Bacterial Type Strains, Phase II (KMG-II): from individual species to whole genera.</title>
        <authorList>
            <person name="Goeker M."/>
        </authorList>
    </citation>
    <scope>NUCLEOTIDE SEQUENCE [LARGE SCALE GENOMIC DNA]</scope>
    <source>
        <strain evidence="1 2">DSM 29467</strain>
    </source>
</reference>
<dbReference type="RefSeq" id="WP_162848028.1">
    <property type="nucleotide sequence ID" value="NZ_SOBH01000001.1"/>
</dbReference>
<dbReference type="Proteomes" id="UP000294563">
    <property type="component" value="Unassembled WGS sequence"/>
</dbReference>
<dbReference type="AlphaFoldDB" id="A0A4R7LNN2"/>
<dbReference type="GO" id="GO:0016740">
    <property type="term" value="F:transferase activity"/>
    <property type="evidence" value="ECO:0007669"/>
    <property type="project" value="UniProtKB-KW"/>
</dbReference>
<keyword evidence="2" id="KW-1185">Reference proteome</keyword>
<comment type="caution">
    <text evidence="1">The sequence shown here is derived from an EMBL/GenBank/DDBJ whole genome shotgun (WGS) entry which is preliminary data.</text>
</comment>
<keyword evidence="1" id="KW-0808">Transferase</keyword>
<name>A0A4R7LNN2_9RHOB</name>
<sequence>MKLVFETRFSFLGKSGWKSEVSEKPQLLFNAKRMLRRFELFEKITLPSLRDQTDKEFSLLLLCSKRMPDEYRQHLEWLCSRYLHQDQYEILVKRPRVAGKVFREHVTEVYKDERFIIQTVLDDDDAVCSDFVEICKREAELVAQRSYDGEPSHFLSFARGYSLLVENGRLEGLTMKHSPFVNLGLSLVAPPDSVKNPFLTSHLAIGARHPSTVVNTLRPFYLRTIHDQNDSRTPHKTDAIDGDEFEKACTYFPFLRKYQSLKMAFGEAAE</sequence>
<gene>
    <name evidence="1" type="ORF">BDE40_0952</name>
</gene>
<proteinExistence type="predicted"/>
<protein>
    <submittedName>
        <fullName evidence="1">Putative rhamnosyltransferase</fullName>
    </submittedName>
</protein>
<evidence type="ECO:0000313" key="1">
    <source>
        <dbReference type="EMBL" id="TDT77658.1"/>
    </source>
</evidence>
<organism evidence="1 2">
    <name type="scientific">Litoreibacter halocynthiae</name>
    <dbReference type="NCBI Taxonomy" id="1242689"/>
    <lineage>
        <taxon>Bacteria</taxon>
        <taxon>Pseudomonadati</taxon>
        <taxon>Pseudomonadota</taxon>
        <taxon>Alphaproteobacteria</taxon>
        <taxon>Rhodobacterales</taxon>
        <taxon>Roseobacteraceae</taxon>
        <taxon>Litoreibacter</taxon>
    </lineage>
</organism>